<feature type="chain" id="PRO_5004282541" evidence="1">
    <location>
        <begin position="23"/>
        <end position="133"/>
    </location>
</feature>
<gene>
    <name evidence="2" type="primary">OSJNBa0023I13.21</name>
</gene>
<sequence>MSPGVAARSTTLLLQGLVDALANPFELCAGPLHPRDITSSGLLGISAGNSELPANFYHGRATTLKVRVKPHLATSESFHGLVLRPHDGPFEFGHLEFCLPILDSTISVSQRVLEICPTRKGLSQATLLFREHG</sequence>
<evidence type="ECO:0000313" key="2">
    <source>
        <dbReference type="EMBL" id="BAC99928.1"/>
    </source>
</evidence>
<feature type="signal peptide" evidence="1">
    <location>
        <begin position="1"/>
        <end position="22"/>
    </location>
</feature>
<dbReference type="EMBL" id="AP006064">
    <property type="protein sequence ID" value="BAC99928.1"/>
    <property type="molecule type" value="Genomic_DNA"/>
</dbReference>
<evidence type="ECO:0000256" key="1">
    <source>
        <dbReference type="SAM" id="SignalP"/>
    </source>
</evidence>
<reference evidence="3" key="1">
    <citation type="journal article" date="2005" name="Nature">
        <title>The map-based sequence of the rice genome.</title>
        <authorList>
            <consortium name="International rice genome sequencing project (IRGSP)"/>
            <person name="Matsumoto T."/>
            <person name="Wu J."/>
            <person name="Kanamori H."/>
            <person name="Katayose Y."/>
            <person name="Fujisawa M."/>
            <person name="Namiki N."/>
            <person name="Mizuno H."/>
            <person name="Yamamoto K."/>
            <person name="Antonio B.A."/>
            <person name="Baba T."/>
            <person name="Sakata K."/>
            <person name="Nagamura Y."/>
            <person name="Aoki H."/>
            <person name="Arikawa K."/>
            <person name="Arita K."/>
            <person name="Bito T."/>
            <person name="Chiden Y."/>
            <person name="Fujitsuka N."/>
            <person name="Fukunaka R."/>
            <person name="Hamada M."/>
            <person name="Harada C."/>
            <person name="Hayashi A."/>
            <person name="Hijishita S."/>
            <person name="Honda M."/>
            <person name="Hosokawa S."/>
            <person name="Ichikawa Y."/>
            <person name="Idonuma A."/>
            <person name="Iijima M."/>
            <person name="Ikeda M."/>
            <person name="Ikeno M."/>
            <person name="Ito K."/>
            <person name="Ito S."/>
            <person name="Ito T."/>
            <person name="Ito Y."/>
            <person name="Ito Y."/>
            <person name="Iwabuchi A."/>
            <person name="Kamiya K."/>
            <person name="Karasawa W."/>
            <person name="Kurita K."/>
            <person name="Katagiri S."/>
            <person name="Kikuta A."/>
            <person name="Kobayashi H."/>
            <person name="Kobayashi N."/>
            <person name="Machita K."/>
            <person name="Maehara T."/>
            <person name="Masukawa M."/>
            <person name="Mizubayashi T."/>
            <person name="Mukai Y."/>
            <person name="Nagasaki H."/>
            <person name="Nagata Y."/>
            <person name="Naito S."/>
            <person name="Nakashima M."/>
            <person name="Nakama Y."/>
            <person name="Nakamichi Y."/>
            <person name="Nakamura M."/>
            <person name="Meguro A."/>
            <person name="Negishi M."/>
            <person name="Ohta I."/>
            <person name="Ohta T."/>
            <person name="Okamoto M."/>
            <person name="Ono N."/>
            <person name="Saji S."/>
            <person name="Sakaguchi M."/>
            <person name="Sakai K."/>
            <person name="Shibata M."/>
            <person name="Shimokawa T."/>
            <person name="Song J."/>
            <person name="Takazaki Y."/>
            <person name="Terasawa K."/>
            <person name="Tsugane M."/>
            <person name="Tsuji K."/>
            <person name="Ueda S."/>
            <person name="Waki K."/>
            <person name="Yamagata H."/>
            <person name="Yamamoto M."/>
            <person name="Yamamoto S."/>
            <person name="Yamane H."/>
            <person name="Yoshiki S."/>
            <person name="Yoshihara R."/>
            <person name="Yukawa K."/>
            <person name="Zhong H."/>
            <person name="Yano M."/>
            <person name="Yuan Q."/>
            <person name="Ouyang S."/>
            <person name="Liu J."/>
            <person name="Jones K.M."/>
            <person name="Gansberger K."/>
            <person name="Moffat K."/>
            <person name="Hill J."/>
            <person name="Bera J."/>
            <person name="Fadrosh D."/>
            <person name="Jin S."/>
            <person name="Johri S."/>
            <person name="Kim M."/>
            <person name="Overton L."/>
            <person name="Reardon M."/>
            <person name="Tsitrin T."/>
            <person name="Vuong H."/>
            <person name="Weaver B."/>
            <person name="Ciecko A."/>
            <person name="Tallon L."/>
            <person name="Jackson J."/>
            <person name="Pai G."/>
            <person name="Aken S.V."/>
            <person name="Utterback T."/>
            <person name="Reidmuller S."/>
            <person name="Feldblyum T."/>
            <person name="Hsiao J."/>
            <person name="Zismann V."/>
            <person name="Iobst S."/>
            <person name="de Vazeille A.R."/>
            <person name="Buell C.R."/>
            <person name="Ying K."/>
            <person name="Li Y."/>
            <person name="Lu T."/>
            <person name="Huang Y."/>
            <person name="Zhao Q."/>
            <person name="Feng Q."/>
            <person name="Zhang L."/>
            <person name="Zhu J."/>
            <person name="Weng Q."/>
            <person name="Mu J."/>
            <person name="Lu Y."/>
            <person name="Fan D."/>
            <person name="Liu Y."/>
            <person name="Guan J."/>
            <person name="Zhang Y."/>
            <person name="Yu S."/>
            <person name="Liu X."/>
            <person name="Zhang Y."/>
            <person name="Hong G."/>
            <person name="Han B."/>
            <person name="Choisne N."/>
            <person name="Demange N."/>
            <person name="Orjeda G."/>
            <person name="Samain S."/>
            <person name="Cattolico L."/>
            <person name="Pelletier E."/>
            <person name="Couloux A."/>
            <person name="Segurens B."/>
            <person name="Wincker P."/>
            <person name="D'Hont A."/>
            <person name="Scarpelli C."/>
            <person name="Weissenbach J."/>
            <person name="Salanoubat M."/>
            <person name="Quetier F."/>
            <person name="Yu Y."/>
            <person name="Kim H.R."/>
            <person name="Rambo T."/>
            <person name="Currie J."/>
            <person name="Collura K."/>
            <person name="Luo M."/>
            <person name="Yang T."/>
            <person name="Ammiraju J.S.S."/>
            <person name="Engler F."/>
            <person name="Soderlund C."/>
            <person name="Wing R.A."/>
            <person name="Palmer L.E."/>
            <person name="de la Bastide M."/>
            <person name="Spiegel L."/>
            <person name="Nascimento L."/>
            <person name="Zutavern T."/>
            <person name="O'Shaughnessy A."/>
            <person name="Dike S."/>
            <person name="Dedhia N."/>
            <person name="Preston R."/>
            <person name="Balija V."/>
            <person name="McCombie W.R."/>
            <person name="Chow T."/>
            <person name="Chen H."/>
            <person name="Chung M."/>
            <person name="Chen C."/>
            <person name="Shaw J."/>
            <person name="Wu H."/>
            <person name="Hsiao K."/>
            <person name="Chao Y."/>
            <person name="Chu M."/>
            <person name="Cheng C."/>
            <person name="Hour A."/>
            <person name="Lee P."/>
            <person name="Lin S."/>
            <person name="Lin Y."/>
            <person name="Liou J."/>
            <person name="Liu S."/>
            <person name="Hsing Y."/>
            <person name="Raghuvanshi S."/>
            <person name="Mohanty A."/>
            <person name="Bharti A.K."/>
            <person name="Gaur A."/>
            <person name="Gupta V."/>
            <person name="Kumar D."/>
            <person name="Ravi V."/>
            <person name="Vij S."/>
            <person name="Kapur A."/>
            <person name="Khurana P."/>
            <person name="Khurana P."/>
            <person name="Khurana J.P."/>
            <person name="Tyagi A.K."/>
            <person name="Gaikwad K."/>
            <person name="Singh A."/>
            <person name="Dalal V."/>
            <person name="Srivastava S."/>
            <person name="Dixit A."/>
            <person name="Pal A.K."/>
            <person name="Ghazi I.A."/>
            <person name="Yadav M."/>
            <person name="Pandit A."/>
            <person name="Bhargava A."/>
            <person name="Sureshbabu K."/>
            <person name="Batra K."/>
            <person name="Sharma T.R."/>
            <person name="Mohapatra T."/>
            <person name="Singh N.K."/>
            <person name="Messing J."/>
            <person name="Nelson A.B."/>
            <person name="Fuks G."/>
            <person name="Kavchok S."/>
            <person name="Keizer G."/>
            <person name="Linton E."/>
            <person name="Llaca V."/>
            <person name="Song R."/>
            <person name="Tanyolac B."/>
            <person name="Young S."/>
            <person name="Ho-Il K."/>
            <person name="Hahn J.H."/>
            <person name="Sangsakoo G."/>
            <person name="Vanavichit A."/>
            <person name="de Mattos Luiz.A.T."/>
            <person name="Zimmer P.D."/>
            <person name="Malone G."/>
            <person name="Dellagostin O."/>
            <person name="de Oliveira A.C."/>
            <person name="Bevan M."/>
            <person name="Bancroft I."/>
            <person name="Minx P."/>
            <person name="Cordum H."/>
            <person name="Wilson R."/>
            <person name="Cheng Z."/>
            <person name="Jin W."/>
            <person name="Jiang J."/>
            <person name="Leong S.A."/>
            <person name="Iwama H."/>
            <person name="Gojobori T."/>
            <person name="Itoh T."/>
            <person name="Niimura Y."/>
            <person name="Fujii Y."/>
            <person name="Habara T."/>
            <person name="Sakai H."/>
            <person name="Sato Y."/>
            <person name="Wilson G."/>
            <person name="Kumar K."/>
            <person name="McCouch S."/>
            <person name="Juretic N."/>
            <person name="Hoen D."/>
            <person name="Wright S."/>
            <person name="Bruskiewich R."/>
            <person name="Bureau T."/>
            <person name="Miyao A."/>
            <person name="Hirochika H."/>
            <person name="Nishikawa T."/>
            <person name="Kadowaki K."/>
            <person name="Sugiura M."/>
            <person name="Burr B."/>
            <person name="Sasaki T."/>
        </authorList>
    </citation>
    <scope>NUCLEOTIDE SEQUENCE [LARGE SCALE GENOMIC DNA]</scope>
    <source>
        <strain evidence="3">cv. Nipponbare</strain>
    </source>
</reference>
<protein>
    <submittedName>
        <fullName evidence="2">Uncharacterized protein</fullName>
    </submittedName>
</protein>
<dbReference type="AlphaFoldDB" id="Q6YTK8"/>
<dbReference type="Proteomes" id="UP000000763">
    <property type="component" value="Chromosome 8"/>
</dbReference>
<accession>Q6YTK8</accession>
<evidence type="ECO:0000313" key="3">
    <source>
        <dbReference type="Proteomes" id="UP000000763"/>
    </source>
</evidence>
<name>Q6YTK8_ORYSJ</name>
<organism evidence="2 3">
    <name type="scientific">Oryza sativa subsp. japonica</name>
    <name type="common">Rice</name>
    <dbReference type="NCBI Taxonomy" id="39947"/>
    <lineage>
        <taxon>Eukaryota</taxon>
        <taxon>Viridiplantae</taxon>
        <taxon>Streptophyta</taxon>
        <taxon>Embryophyta</taxon>
        <taxon>Tracheophyta</taxon>
        <taxon>Spermatophyta</taxon>
        <taxon>Magnoliopsida</taxon>
        <taxon>Liliopsida</taxon>
        <taxon>Poales</taxon>
        <taxon>Poaceae</taxon>
        <taxon>BOP clade</taxon>
        <taxon>Oryzoideae</taxon>
        <taxon>Oryzeae</taxon>
        <taxon>Oryzinae</taxon>
        <taxon>Oryza</taxon>
        <taxon>Oryza sativa</taxon>
    </lineage>
</organism>
<keyword evidence="1" id="KW-0732">Signal</keyword>
<reference evidence="3" key="2">
    <citation type="journal article" date="2008" name="Nucleic Acids Res.">
        <title>The rice annotation project database (RAP-DB): 2008 update.</title>
        <authorList>
            <consortium name="The rice annotation project (RAP)"/>
        </authorList>
    </citation>
    <scope>GENOME REANNOTATION</scope>
    <source>
        <strain evidence="3">cv. Nipponbare</strain>
    </source>
</reference>
<proteinExistence type="predicted"/>